<evidence type="ECO:0000259" key="2">
    <source>
        <dbReference type="Pfam" id="PF01551"/>
    </source>
</evidence>
<dbReference type="EMBL" id="JBHMAA010000018">
    <property type="protein sequence ID" value="MFB9950594.1"/>
    <property type="molecule type" value="Genomic_DNA"/>
</dbReference>
<keyword evidence="4" id="KW-1185">Reference proteome</keyword>
<organism evidence="3 4">
    <name type="scientific">Rhizobium puerariae</name>
    <dbReference type="NCBI Taxonomy" id="1585791"/>
    <lineage>
        <taxon>Bacteria</taxon>
        <taxon>Pseudomonadati</taxon>
        <taxon>Pseudomonadota</taxon>
        <taxon>Alphaproteobacteria</taxon>
        <taxon>Hyphomicrobiales</taxon>
        <taxon>Rhizobiaceae</taxon>
        <taxon>Rhizobium/Agrobacterium group</taxon>
        <taxon>Rhizobium</taxon>
    </lineage>
</organism>
<accession>A0ABV6AIZ3</accession>
<dbReference type="PANTHER" id="PTHR21666:SF270">
    <property type="entry name" value="MUREIN HYDROLASE ACTIVATOR ENVC"/>
    <property type="match status" value="1"/>
</dbReference>
<dbReference type="EC" id="3.4.24.-" evidence="3"/>
<feature type="domain" description="M23ase beta-sheet core" evidence="2">
    <location>
        <begin position="188"/>
        <end position="274"/>
    </location>
</feature>
<dbReference type="Proteomes" id="UP001589692">
    <property type="component" value="Unassembled WGS sequence"/>
</dbReference>
<reference evidence="3 4" key="1">
    <citation type="submission" date="2024-09" db="EMBL/GenBank/DDBJ databases">
        <authorList>
            <person name="Sun Q."/>
            <person name="Mori K."/>
        </authorList>
    </citation>
    <scope>NUCLEOTIDE SEQUENCE [LARGE SCALE GENOMIC DNA]</scope>
    <source>
        <strain evidence="3 4">TBRC 4938</strain>
    </source>
</reference>
<gene>
    <name evidence="3" type="ORF">ACFFP0_17210</name>
</gene>
<dbReference type="InterPro" id="IPR016047">
    <property type="entry name" value="M23ase_b-sheet_dom"/>
</dbReference>
<feature type="transmembrane region" description="Helical" evidence="1">
    <location>
        <begin position="98"/>
        <end position="121"/>
    </location>
</feature>
<feature type="transmembrane region" description="Helical" evidence="1">
    <location>
        <begin position="59"/>
        <end position="78"/>
    </location>
</feature>
<dbReference type="GO" id="GO:0016787">
    <property type="term" value="F:hydrolase activity"/>
    <property type="evidence" value="ECO:0007669"/>
    <property type="project" value="UniProtKB-KW"/>
</dbReference>
<evidence type="ECO:0000313" key="4">
    <source>
        <dbReference type="Proteomes" id="UP001589692"/>
    </source>
</evidence>
<evidence type="ECO:0000313" key="3">
    <source>
        <dbReference type="EMBL" id="MFB9950594.1"/>
    </source>
</evidence>
<sequence>MTALVFLMLVICIVLPLGFAWRLWCLDEPTFLGWLIILTDSLVWVALIMILGRWDMSGLWTRLALIAIIAFAALSSLHRHTRRPWRIAENMSPWHHHIPTLISLALFGTVFLYVLVAGLFIQHDPRPLAFPLESGRFVVSQGGGIGLLNYHSHHRAQRYALDITAVNAAGFRASGLLPEDPARYVIFGKRVLSPCAGTVIAASDGLPDLRPPTRDRDNLAGNHVVLSCHGLDILLAHLRRGTIAVEPGARVRVGELLGEVGNSGNTTEPHLHLHAVDPETGAGVQMAFDGVVPVRNTDFRR</sequence>
<dbReference type="Gene3D" id="2.70.70.10">
    <property type="entry name" value="Glucose Permease (Domain IIA)"/>
    <property type="match status" value="1"/>
</dbReference>
<dbReference type="RefSeq" id="WP_377263187.1">
    <property type="nucleotide sequence ID" value="NZ_JBHMAA010000018.1"/>
</dbReference>
<dbReference type="InterPro" id="IPR050570">
    <property type="entry name" value="Cell_wall_metabolism_enzyme"/>
</dbReference>
<keyword evidence="1" id="KW-1133">Transmembrane helix</keyword>
<keyword evidence="1" id="KW-0472">Membrane</keyword>
<name>A0ABV6AIZ3_9HYPH</name>
<dbReference type="CDD" id="cd12797">
    <property type="entry name" value="M23_peptidase"/>
    <property type="match status" value="1"/>
</dbReference>
<comment type="caution">
    <text evidence="3">The sequence shown here is derived from an EMBL/GenBank/DDBJ whole genome shotgun (WGS) entry which is preliminary data.</text>
</comment>
<proteinExistence type="predicted"/>
<dbReference type="Pfam" id="PF01551">
    <property type="entry name" value="Peptidase_M23"/>
    <property type="match status" value="1"/>
</dbReference>
<protein>
    <submittedName>
        <fullName evidence="3">M23 family metallopeptidase</fullName>
        <ecNumber evidence="3">3.4.24.-</ecNumber>
    </submittedName>
</protein>
<dbReference type="PANTHER" id="PTHR21666">
    <property type="entry name" value="PEPTIDASE-RELATED"/>
    <property type="match status" value="1"/>
</dbReference>
<evidence type="ECO:0000256" key="1">
    <source>
        <dbReference type="SAM" id="Phobius"/>
    </source>
</evidence>
<keyword evidence="3" id="KW-0378">Hydrolase</keyword>
<dbReference type="InterPro" id="IPR011055">
    <property type="entry name" value="Dup_hybrid_motif"/>
</dbReference>
<dbReference type="SUPFAM" id="SSF51261">
    <property type="entry name" value="Duplicated hybrid motif"/>
    <property type="match status" value="1"/>
</dbReference>
<feature type="transmembrane region" description="Helical" evidence="1">
    <location>
        <begin position="30"/>
        <end position="52"/>
    </location>
</feature>
<keyword evidence="1" id="KW-0812">Transmembrane</keyword>